<dbReference type="Proteomes" id="UP000501130">
    <property type="component" value="Chromosome"/>
</dbReference>
<keyword evidence="1" id="KW-0732">Signal</keyword>
<dbReference type="SUPFAM" id="SSF53474">
    <property type="entry name" value="alpha/beta-Hydrolases"/>
    <property type="match status" value="1"/>
</dbReference>
<proteinExistence type="predicted"/>
<dbReference type="EMBL" id="CP053084">
    <property type="protein sequence ID" value="QJR28586.1"/>
    <property type="molecule type" value="Genomic_DNA"/>
</dbReference>
<evidence type="ECO:0000313" key="3">
    <source>
        <dbReference type="Proteomes" id="UP000501130"/>
    </source>
</evidence>
<dbReference type="Pfam" id="PF03403">
    <property type="entry name" value="PAF-AH_p_II"/>
    <property type="match status" value="1"/>
</dbReference>
<evidence type="ECO:0008006" key="4">
    <source>
        <dbReference type="Google" id="ProtNLM"/>
    </source>
</evidence>
<protein>
    <recommendedName>
        <fullName evidence="4">Alpha/beta hydrolase</fullName>
    </recommendedName>
</protein>
<dbReference type="Gene3D" id="3.40.50.1820">
    <property type="entry name" value="alpha/beta hydrolase"/>
    <property type="match status" value="1"/>
</dbReference>
<feature type="chain" id="PRO_5046012316" description="Alpha/beta hydrolase" evidence="1">
    <location>
        <begin position="29"/>
        <end position="678"/>
    </location>
</feature>
<organism evidence="2 3">
    <name type="scientific">Limnobacter profundi</name>
    <dbReference type="NCBI Taxonomy" id="2732163"/>
    <lineage>
        <taxon>Bacteria</taxon>
        <taxon>Pseudomonadati</taxon>
        <taxon>Pseudomonadota</taxon>
        <taxon>Betaproteobacteria</taxon>
        <taxon>Burkholderiales</taxon>
        <taxon>Burkholderiaceae</taxon>
        <taxon>Limnobacter</taxon>
    </lineage>
</organism>
<reference evidence="2 3" key="1">
    <citation type="submission" date="2020-05" db="EMBL/GenBank/DDBJ databases">
        <title>Compete genome of Limnobacter sp. SAORIC-580.</title>
        <authorList>
            <person name="Song J."/>
            <person name="Cho J.-C."/>
        </authorList>
    </citation>
    <scope>NUCLEOTIDE SEQUENCE [LARGE SCALE GENOMIC DNA]</scope>
    <source>
        <strain evidence="2 3">SAORIC-580</strain>
    </source>
</reference>
<feature type="signal peptide" evidence="1">
    <location>
        <begin position="1"/>
        <end position="28"/>
    </location>
</feature>
<accession>A0ABX6N2G8</accession>
<sequence length="678" mass="72881">MLSNKPTRFFLSCALVLPFALGGLIAFGAASSNLQQQDISPSVRDQAGAARVSEPLDYRSSQIIVTDPEGIAYNADVNALVRYPLDGDGPFPVVLYLHGRHVTCSYLGTEFLSTGECDLELPSVLGQPLNVVKSVDSYKGYDYMARNLAAHGYVVVSINANDVNDKDLAGDAGVQARSELILHHLDILREINRTGFYSKLDEPYLLASLRGKIDMGKVGLMGHSRGGQGVTHSLSVNQARGPTLEVGEVTPAGSAFNQPHNISAVFALAPTNFDIITAPNATFAVLLPYCDGDVSNLQGAFMYDESRNLEETTPSRKFQLVTMGANHNFYNTTWSGDDYSNSDSWCDSAAETSGRDSPIDQRRHGEFLMSSFFRLFLGNETQFSPYWSGMASLPADACPVGSANAGQRCDERVHLTIQTPKEQRLEIDNTGTATSLTNNQLGGANSTSDTDRFEFCSTRNESGTVNSTGCPSLRTWATSGQLYLESDNSESRFKTQLNDLDVTPYDSLTFRVGVPVKAAENNPLTTAPNMRAMLTDTFGQSTVVDVASYSNALYLPPGDPLNTEGAKTLLNMIRLPLASFQGVDFEHLATLELIHVGPTQLQLTDFQFQALAGELQLSDSDTGTPVVVTPNEGSGNTVNADSASGGGGSTTLPGLTALALCLLAFKRKRGAKGEPHNV</sequence>
<evidence type="ECO:0000256" key="1">
    <source>
        <dbReference type="SAM" id="SignalP"/>
    </source>
</evidence>
<name>A0ABX6N2G8_9BURK</name>
<dbReference type="RefSeq" id="WP_171097458.1">
    <property type="nucleotide sequence ID" value="NZ_CP053084.1"/>
</dbReference>
<evidence type="ECO:0000313" key="2">
    <source>
        <dbReference type="EMBL" id="QJR28586.1"/>
    </source>
</evidence>
<dbReference type="InterPro" id="IPR029058">
    <property type="entry name" value="AB_hydrolase_fold"/>
</dbReference>
<gene>
    <name evidence="2" type="ORF">HKT17_02115</name>
</gene>
<keyword evidence="3" id="KW-1185">Reference proteome</keyword>